<accession>A0A5C1Q903</accession>
<reference evidence="5 6" key="1">
    <citation type="submission" date="2019-02" db="EMBL/GenBank/DDBJ databases">
        <authorList>
            <person name="Fomenkov A."/>
            <person name="Dubinina G."/>
            <person name="Grabovich M."/>
            <person name="Vincze T."/>
            <person name="Roberts R.J."/>
        </authorList>
    </citation>
    <scope>NUCLEOTIDE SEQUENCE [LARGE SCALE GENOMIC DNA]</scope>
    <source>
        <strain evidence="5 6">P</strain>
    </source>
</reference>
<dbReference type="PANTHER" id="PTHR10357:SF179">
    <property type="entry name" value="NEUTRAL AND BASIC AMINO ACID TRANSPORT PROTEIN RBAT"/>
    <property type="match status" value="1"/>
</dbReference>
<dbReference type="FunFam" id="3.90.400.10:FF:000002">
    <property type="entry name" value="Sucrose isomerase"/>
    <property type="match status" value="1"/>
</dbReference>
<dbReference type="Gene3D" id="3.20.20.80">
    <property type="entry name" value="Glycosidases"/>
    <property type="match status" value="1"/>
</dbReference>
<gene>
    <name evidence="5" type="ORF">EW093_04120</name>
</gene>
<evidence type="ECO:0000256" key="1">
    <source>
        <dbReference type="ARBA" id="ARBA00008061"/>
    </source>
</evidence>
<dbReference type="SMART" id="SM00642">
    <property type="entry name" value="Aamy"/>
    <property type="match status" value="1"/>
</dbReference>
<evidence type="ECO:0000313" key="6">
    <source>
        <dbReference type="Proteomes" id="UP000323824"/>
    </source>
</evidence>
<dbReference type="OrthoDB" id="9805159at2"/>
<reference evidence="5 6" key="2">
    <citation type="submission" date="2019-09" db="EMBL/GenBank/DDBJ databases">
        <title>Complete Genome Sequence and Methylome Analysis of free living Spirochaetas.</title>
        <authorList>
            <person name="Leshcheva N."/>
            <person name="Mikheeva N."/>
        </authorList>
    </citation>
    <scope>NUCLEOTIDE SEQUENCE [LARGE SCALE GENOMIC DNA]</scope>
    <source>
        <strain evidence="5 6">P</strain>
    </source>
</reference>
<dbReference type="CDD" id="cd11333">
    <property type="entry name" value="AmyAc_SI_OligoGlu_DGase"/>
    <property type="match status" value="1"/>
</dbReference>
<dbReference type="FunFam" id="3.20.20.80:FF:000064">
    <property type="entry name" value="Oligo-1,6-glucosidase"/>
    <property type="match status" value="1"/>
</dbReference>
<dbReference type="InterPro" id="IPR006047">
    <property type="entry name" value="GH13_cat_dom"/>
</dbReference>
<evidence type="ECO:0000259" key="4">
    <source>
        <dbReference type="SMART" id="SM00642"/>
    </source>
</evidence>
<keyword evidence="2" id="KW-0378">Hydrolase</keyword>
<dbReference type="InterPro" id="IPR045857">
    <property type="entry name" value="O16G_dom_2"/>
</dbReference>
<dbReference type="SUPFAM" id="SSF51445">
    <property type="entry name" value="(Trans)glycosidases"/>
    <property type="match status" value="1"/>
</dbReference>
<dbReference type="EMBL" id="CP035807">
    <property type="protein sequence ID" value="QEN03917.1"/>
    <property type="molecule type" value="Genomic_DNA"/>
</dbReference>
<dbReference type="SUPFAM" id="SSF51011">
    <property type="entry name" value="Glycosyl hydrolase domain"/>
    <property type="match status" value="1"/>
</dbReference>
<dbReference type="InterPro" id="IPR017853">
    <property type="entry name" value="GH"/>
</dbReference>
<dbReference type="PANTHER" id="PTHR10357">
    <property type="entry name" value="ALPHA-AMYLASE FAMILY MEMBER"/>
    <property type="match status" value="1"/>
</dbReference>
<protein>
    <submittedName>
        <fullName evidence="5">Alpha-glucosidase</fullName>
    </submittedName>
</protein>
<evidence type="ECO:0000256" key="3">
    <source>
        <dbReference type="ARBA" id="ARBA00023295"/>
    </source>
</evidence>
<dbReference type="Gene3D" id="3.90.400.10">
    <property type="entry name" value="Oligo-1,6-glucosidase, Domain 2"/>
    <property type="match status" value="1"/>
</dbReference>
<dbReference type="Proteomes" id="UP000323824">
    <property type="component" value="Chromosome"/>
</dbReference>
<dbReference type="GO" id="GO:0004556">
    <property type="term" value="F:alpha-amylase activity"/>
    <property type="evidence" value="ECO:0007669"/>
    <property type="project" value="TreeGrafter"/>
</dbReference>
<comment type="similarity">
    <text evidence="1">Belongs to the glycosyl hydrolase 13 family.</text>
</comment>
<dbReference type="GO" id="GO:0009313">
    <property type="term" value="P:oligosaccharide catabolic process"/>
    <property type="evidence" value="ECO:0007669"/>
    <property type="project" value="TreeGrafter"/>
</dbReference>
<name>A0A5C1Q903_9SPIO</name>
<dbReference type="KEGG" id="sper:EW093_04120"/>
<dbReference type="InterPro" id="IPR013780">
    <property type="entry name" value="Glyco_hydro_b"/>
</dbReference>
<dbReference type="Gene3D" id="2.60.40.1180">
    <property type="entry name" value="Golgi alpha-mannosidase II"/>
    <property type="match status" value="1"/>
</dbReference>
<sequence>MTSSYNWKDSIVYQVYPRSFKDSNSDGIGDIRGIISKIPYLSDLGINVIWLSPVYASPNDDNGYDISDYYNIDPTFGSMEDMEELIAVSKEFGIKILMDLVVNHTSDEHEWFKEAKKDKNSKYHDYYIWSKDNKRPNDWRSFFSGSVWEFNRDTDQYYLHLFSKKQPDLNWENMELRQEIYKMMRWWLDKGIGGFRMDVCNLYSKPDLYSNPKGERDIEGLIFAPDYYANNEGIHDIIAEMNREVFSKYECLTVGENVEVTPDEAIKYVGLDREELNMVFHFELVSLSTKNNSEIKRVLKNWLPVINNGGWNSNYLSNHDNPRQVSVFGNDREYLAQSATLLGTMNFTLPGTPYIYQGEEIGMTNMLFESFDQFNDIETKNGIKILQKEGRSDDYILDYFAKKSRDNSRTPVQWSSESFSGFSDTKPWLDVNPNYKELNIEDQLNMENSILSYYKNLIRLRKEFDVFVYGDCHFVLEDKEELIAYKRTYKNQELLVLLNRSDSETQFNIPKELWNSFNNNTQLDNYGFLGKSKSLTYSHNMVLKPWQSLIFIK</sequence>
<dbReference type="RefSeq" id="WP_149567174.1">
    <property type="nucleotide sequence ID" value="NZ_CP035807.1"/>
</dbReference>
<dbReference type="Pfam" id="PF00128">
    <property type="entry name" value="Alpha-amylase"/>
    <property type="match status" value="1"/>
</dbReference>
<dbReference type="AlphaFoldDB" id="A0A5C1Q903"/>
<proteinExistence type="inferred from homology"/>
<evidence type="ECO:0000313" key="5">
    <source>
        <dbReference type="EMBL" id="QEN03917.1"/>
    </source>
</evidence>
<feature type="domain" description="Glycosyl hydrolase family 13 catalytic" evidence="4">
    <location>
        <begin position="14"/>
        <end position="409"/>
    </location>
</feature>
<organism evidence="5 6">
    <name type="scientific">Thiospirochaeta perfilievii</name>
    <dbReference type="NCBI Taxonomy" id="252967"/>
    <lineage>
        <taxon>Bacteria</taxon>
        <taxon>Pseudomonadati</taxon>
        <taxon>Spirochaetota</taxon>
        <taxon>Spirochaetia</taxon>
        <taxon>Spirochaetales</taxon>
        <taxon>Spirochaetaceae</taxon>
        <taxon>Thiospirochaeta</taxon>
    </lineage>
</organism>
<keyword evidence="3" id="KW-0326">Glycosidase</keyword>
<evidence type="ECO:0000256" key="2">
    <source>
        <dbReference type="ARBA" id="ARBA00022801"/>
    </source>
</evidence>
<keyword evidence="6" id="KW-1185">Reference proteome</keyword>